<accession>U7QNG0</accession>
<reference evidence="1 2" key="1">
    <citation type="journal article" date="2013" name="Front. Microbiol.">
        <title>Comparative genomic analyses of the cyanobacterium, Lyngbya aestuarii BL J, a powerful hydrogen producer.</title>
        <authorList>
            <person name="Kothari A."/>
            <person name="Vaughn M."/>
            <person name="Garcia-Pichel F."/>
        </authorList>
    </citation>
    <scope>NUCLEOTIDE SEQUENCE [LARGE SCALE GENOMIC DNA]</scope>
    <source>
        <strain evidence="1 2">BL J</strain>
    </source>
</reference>
<sequence>MGFLISTPTDKERRSLQFGDRLKCIIGGVLQLTPKIQHFSREDYVRNAINSG</sequence>
<protein>
    <submittedName>
        <fullName evidence="1">Uncharacterized protein</fullName>
    </submittedName>
</protein>
<dbReference type="EMBL" id="AUZM01000016">
    <property type="protein sequence ID" value="ERT07926.1"/>
    <property type="molecule type" value="Genomic_DNA"/>
</dbReference>
<gene>
    <name evidence="1" type="ORF">M595_2110</name>
</gene>
<name>U7QNG0_9CYAN</name>
<organism evidence="1 2">
    <name type="scientific">Lyngbya aestuarii BL J</name>
    <dbReference type="NCBI Taxonomy" id="1348334"/>
    <lineage>
        <taxon>Bacteria</taxon>
        <taxon>Bacillati</taxon>
        <taxon>Cyanobacteriota</taxon>
        <taxon>Cyanophyceae</taxon>
        <taxon>Oscillatoriophycideae</taxon>
        <taxon>Oscillatoriales</taxon>
        <taxon>Microcoleaceae</taxon>
        <taxon>Lyngbya</taxon>
    </lineage>
</organism>
<evidence type="ECO:0000313" key="1">
    <source>
        <dbReference type="EMBL" id="ERT07926.1"/>
    </source>
</evidence>
<dbReference type="AlphaFoldDB" id="U7QNG0"/>
<evidence type="ECO:0000313" key="2">
    <source>
        <dbReference type="Proteomes" id="UP000017127"/>
    </source>
</evidence>
<comment type="caution">
    <text evidence="1">The sequence shown here is derived from an EMBL/GenBank/DDBJ whole genome shotgun (WGS) entry which is preliminary data.</text>
</comment>
<keyword evidence="2" id="KW-1185">Reference proteome</keyword>
<dbReference type="Proteomes" id="UP000017127">
    <property type="component" value="Unassembled WGS sequence"/>
</dbReference>
<proteinExistence type="predicted"/>